<dbReference type="EMBL" id="CP000155">
    <property type="protein sequence ID" value="ABC27508.1"/>
    <property type="molecule type" value="Genomic_DNA"/>
</dbReference>
<evidence type="ECO:0000259" key="2">
    <source>
        <dbReference type="Pfam" id="PF22055"/>
    </source>
</evidence>
<dbReference type="Proteomes" id="UP000000238">
    <property type="component" value="Chromosome"/>
</dbReference>
<protein>
    <recommendedName>
        <fullName evidence="2">MvaT DNA-binding domain-containing protein</fullName>
    </recommendedName>
</protein>
<feature type="region of interest" description="Disordered" evidence="1">
    <location>
        <begin position="59"/>
        <end position="94"/>
    </location>
</feature>
<dbReference type="CDD" id="cd16170">
    <property type="entry name" value="MvaT_DBD"/>
    <property type="match status" value="1"/>
</dbReference>
<dbReference type="OrthoDB" id="6367018at2"/>
<dbReference type="NCBIfam" id="NF041859">
    <property type="entry name" value="silencer_MvaTU"/>
    <property type="match status" value="1"/>
</dbReference>
<accession>Q2SPB6</accession>
<dbReference type="STRING" id="349521.HCH_00605"/>
<dbReference type="eggNOG" id="ENOG50337XI">
    <property type="taxonomic scope" value="Bacteria"/>
</dbReference>
<feature type="domain" description="MvaT DNA-binding" evidence="2">
    <location>
        <begin position="81"/>
        <end position="117"/>
    </location>
</feature>
<dbReference type="InterPro" id="IPR035616">
    <property type="entry name" value="MvaT_DBD"/>
</dbReference>
<proteinExistence type="predicted"/>
<sequence length="120" mass="13486">MKKINAYANTLAEIEALKKKLEALENDEGLKKSLEFKKKLEDLMSKYGVSRDEVINLLGGGGKAASKASASDKRRGTRPLKVYKNPKTGETVETRGGNHKVLNEWKEKYGKEKVESWLVF</sequence>
<evidence type="ECO:0000313" key="4">
    <source>
        <dbReference type="Proteomes" id="UP000000238"/>
    </source>
</evidence>
<reference evidence="3 4" key="1">
    <citation type="journal article" date="2005" name="Nucleic Acids Res.">
        <title>Genomic blueprint of Hahella chejuensis, a marine microbe producing an algicidal agent.</title>
        <authorList>
            <person name="Jeong H."/>
            <person name="Yim J.H."/>
            <person name="Lee C."/>
            <person name="Choi S.-H."/>
            <person name="Park Y.K."/>
            <person name="Yoon S.H."/>
            <person name="Hur C.-G."/>
            <person name="Kang H.-Y."/>
            <person name="Kim D."/>
            <person name="Lee H.H."/>
            <person name="Park K.H."/>
            <person name="Park S.-H."/>
            <person name="Park H.-S."/>
            <person name="Lee H.K."/>
            <person name="Oh T.K."/>
            <person name="Kim J.F."/>
        </authorList>
    </citation>
    <scope>NUCLEOTIDE SEQUENCE [LARGE SCALE GENOMIC DNA]</scope>
    <source>
        <strain evidence="3 4">KCTC 2396</strain>
    </source>
</reference>
<keyword evidence="4" id="KW-1185">Reference proteome</keyword>
<dbReference type="RefSeq" id="WP_011394585.1">
    <property type="nucleotide sequence ID" value="NC_007645.1"/>
</dbReference>
<dbReference type="Pfam" id="PF22055">
    <property type="entry name" value="MvaT_DBD"/>
    <property type="match status" value="1"/>
</dbReference>
<gene>
    <name evidence="3" type="ordered locus">HCH_00605</name>
</gene>
<evidence type="ECO:0000256" key="1">
    <source>
        <dbReference type="SAM" id="MobiDB-lite"/>
    </source>
</evidence>
<dbReference type="HOGENOM" id="CLU_164762_0_0_6"/>
<name>Q2SPB6_HAHCH</name>
<dbReference type="KEGG" id="hch:HCH_00605"/>
<evidence type="ECO:0000313" key="3">
    <source>
        <dbReference type="EMBL" id="ABC27508.1"/>
    </source>
</evidence>
<organism evidence="3 4">
    <name type="scientific">Hahella chejuensis (strain KCTC 2396)</name>
    <dbReference type="NCBI Taxonomy" id="349521"/>
    <lineage>
        <taxon>Bacteria</taxon>
        <taxon>Pseudomonadati</taxon>
        <taxon>Pseudomonadota</taxon>
        <taxon>Gammaproteobacteria</taxon>
        <taxon>Oceanospirillales</taxon>
        <taxon>Hahellaceae</taxon>
        <taxon>Hahella</taxon>
    </lineage>
</organism>
<dbReference type="AlphaFoldDB" id="Q2SPB6"/>